<evidence type="ECO:0000259" key="1">
    <source>
        <dbReference type="PROSITE" id="PS50943"/>
    </source>
</evidence>
<evidence type="ECO:0000313" key="3">
    <source>
        <dbReference type="Proteomes" id="UP000078292"/>
    </source>
</evidence>
<dbReference type="PROSITE" id="PS50943">
    <property type="entry name" value="HTH_CROC1"/>
    <property type="match status" value="1"/>
</dbReference>
<dbReference type="OrthoDB" id="5123789at2"/>
<dbReference type="RefSeq" id="WP_043055778.1">
    <property type="nucleotide sequence ID" value="NZ_LXEY01000116.1"/>
</dbReference>
<dbReference type="Proteomes" id="UP000078292">
    <property type="component" value="Unassembled WGS sequence"/>
</dbReference>
<dbReference type="InterPro" id="IPR010982">
    <property type="entry name" value="Lambda_DNA-bd_dom_sf"/>
</dbReference>
<protein>
    <recommendedName>
        <fullName evidence="1">HTH cro/C1-type domain-containing protein</fullName>
    </recommendedName>
</protein>
<dbReference type="GO" id="GO:0003677">
    <property type="term" value="F:DNA binding"/>
    <property type="evidence" value="ECO:0007669"/>
    <property type="project" value="InterPro"/>
</dbReference>
<accession>A0A1B7LUV3</accession>
<dbReference type="SUPFAM" id="SSF47413">
    <property type="entry name" value="lambda repressor-like DNA-binding domains"/>
    <property type="match status" value="1"/>
</dbReference>
<feature type="domain" description="HTH cro/C1-type" evidence="1">
    <location>
        <begin position="28"/>
        <end position="82"/>
    </location>
</feature>
<gene>
    <name evidence="2" type="ORF">A6F49_02240</name>
</gene>
<sequence length="102" mass="11273">MAIFGNESEAFEAVFAEEAAMIDASELIAEALERSGMTRTQLAERLQVSKSEITARLAGERNITVRNLARTLYVLGVNLELHIAPLEKAIDRTVRPAMREDA</sequence>
<dbReference type="AlphaFoldDB" id="A0A1B7LUV3"/>
<dbReference type="CDD" id="cd00093">
    <property type="entry name" value="HTH_XRE"/>
    <property type="match status" value="1"/>
</dbReference>
<dbReference type="InterPro" id="IPR001387">
    <property type="entry name" value="Cro/C1-type_HTH"/>
</dbReference>
<proteinExistence type="predicted"/>
<dbReference type="SMART" id="SM00530">
    <property type="entry name" value="HTH_XRE"/>
    <property type="match status" value="1"/>
</dbReference>
<name>A0A1B7LUV3_9MICC</name>
<dbReference type="Gene3D" id="1.10.260.40">
    <property type="entry name" value="lambda repressor-like DNA-binding domains"/>
    <property type="match status" value="1"/>
</dbReference>
<organism evidence="2 3">
    <name type="scientific">Enteractinococcus helveticum</name>
    <dbReference type="NCBI Taxonomy" id="1837282"/>
    <lineage>
        <taxon>Bacteria</taxon>
        <taxon>Bacillati</taxon>
        <taxon>Actinomycetota</taxon>
        <taxon>Actinomycetes</taxon>
        <taxon>Micrococcales</taxon>
        <taxon>Micrococcaceae</taxon>
    </lineage>
</organism>
<keyword evidence="3" id="KW-1185">Reference proteome</keyword>
<dbReference type="EMBL" id="LXEY01000116">
    <property type="protein sequence ID" value="OAV51221.1"/>
    <property type="molecule type" value="Genomic_DNA"/>
</dbReference>
<comment type="caution">
    <text evidence="2">The sequence shown here is derived from an EMBL/GenBank/DDBJ whole genome shotgun (WGS) entry which is preliminary data.</text>
</comment>
<reference evidence="2 3" key="1">
    <citation type="submission" date="2016-04" db="EMBL/GenBank/DDBJ databases">
        <title>First whole genome shotgun sequence of the bacterium Enteractinococcus sp. strain UASWS1574.</title>
        <authorList>
            <person name="Crovadore J."/>
            <person name="Chablais R."/>
            <person name="Lefort F."/>
        </authorList>
    </citation>
    <scope>NUCLEOTIDE SEQUENCE [LARGE SCALE GENOMIC DNA]</scope>
    <source>
        <strain evidence="2 3">UASWS1574</strain>
    </source>
</reference>
<dbReference type="Pfam" id="PF01381">
    <property type="entry name" value="HTH_3"/>
    <property type="match status" value="1"/>
</dbReference>
<evidence type="ECO:0000313" key="2">
    <source>
        <dbReference type="EMBL" id="OAV51221.1"/>
    </source>
</evidence>